<dbReference type="Proteomes" id="UP000242752">
    <property type="component" value="Unassembled WGS sequence"/>
</dbReference>
<dbReference type="AlphaFoldDB" id="A0A2K3YIR1"/>
<sequence>MSKSKKYFYLSMLLILVSFYFNAQNPILNEHFSSLIKIILICSVINTITLFIAIIFADKSIKALPEKRSWIHRAAKMLPWILLVVILLHLVAAIRTFGIL</sequence>
<proteinExistence type="predicted"/>
<dbReference type="EMBL" id="PPRF01000077">
    <property type="protein sequence ID" value="PNZ25469.1"/>
    <property type="molecule type" value="Genomic_DNA"/>
</dbReference>
<organism evidence="2 3">
    <name type="scientific">Staphylococcus rostri</name>
    <dbReference type="NCBI Taxonomy" id="522262"/>
    <lineage>
        <taxon>Bacteria</taxon>
        <taxon>Bacillati</taxon>
        <taxon>Bacillota</taxon>
        <taxon>Bacilli</taxon>
        <taxon>Bacillales</taxon>
        <taxon>Staphylococcaceae</taxon>
        <taxon>Staphylococcus</taxon>
    </lineage>
</organism>
<dbReference type="OrthoDB" id="2414120at2"/>
<keyword evidence="1" id="KW-1133">Transmembrane helix</keyword>
<keyword evidence="3" id="KW-1185">Reference proteome</keyword>
<evidence type="ECO:0000313" key="3">
    <source>
        <dbReference type="Proteomes" id="UP000242752"/>
    </source>
</evidence>
<feature type="transmembrane region" description="Helical" evidence="1">
    <location>
        <begin position="35"/>
        <end position="57"/>
    </location>
</feature>
<keyword evidence="1" id="KW-0812">Transmembrane</keyword>
<dbReference type="RefSeq" id="WP_103358818.1">
    <property type="nucleotide sequence ID" value="NZ_CP113107.1"/>
</dbReference>
<protein>
    <submittedName>
        <fullName evidence="2">Uncharacterized protein</fullName>
    </submittedName>
</protein>
<name>A0A2K3YIR1_9STAP</name>
<keyword evidence="1" id="KW-0472">Membrane</keyword>
<accession>A0A2K3YIR1</accession>
<feature type="transmembrane region" description="Helical" evidence="1">
    <location>
        <begin position="7"/>
        <end position="23"/>
    </location>
</feature>
<feature type="transmembrane region" description="Helical" evidence="1">
    <location>
        <begin position="78"/>
        <end position="98"/>
    </location>
</feature>
<reference evidence="2 3" key="1">
    <citation type="submission" date="2017-08" db="EMBL/GenBank/DDBJ databases">
        <title>Draft genome sequences of 64 type strains of genus Staph aureus.</title>
        <authorList>
            <person name="Cole K."/>
            <person name="Golubchik T."/>
            <person name="Russell J."/>
            <person name="Foster D."/>
            <person name="Llewelyn M."/>
            <person name="Wilson D."/>
            <person name="Crook D."/>
            <person name="Paul J."/>
        </authorList>
    </citation>
    <scope>NUCLEOTIDE SEQUENCE [LARGE SCALE GENOMIC DNA]</scope>
    <source>
        <strain evidence="2 3">DSM 21968</strain>
    </source>
</reference>
<evidence type="ECO:0000256" key="1">
    <source>
        <dbReference type="SAM" id="Phobius"/>
    </source>
</evidence>
<comment type="caution">
    <text evidence="2">The sequence shown here is derived from an EMBL/GenBank/DDBJ whole genome shotgun (WGS) entry which is preliminary data.</text>
</comment>
<evidence type="ECO:0000313" key="2">
    <source>
        <dbReference type="EMBL" id="PNZ25469.1"/>
    </source>
</evidence>
<gene>
    <name evidence="2" type="ORF">CD122_09920</name>
</gene>